<dbReference type="EMBL" id="CAVNYO010000405">
    <property type="protein sequence ID" value="CAK5275379.1"/>
    <property type="molecule type" value="Genomic_DNA"/>
</dbReference>
<dbReference type="EMBL" id="CAVNYO010000027">
    <property type="protein sequence ID" value="CAK5262839.1"/>
    <property type="molecule type" value="Genomic_DNA"/>
</dbReference>
<dbReference type="AlphaFoldDB" id="A0AAD2K3I2"/>
<name>A0AAD2K3I2_9AGAR</name>
<feature type="transmembrane region" description="Helical" evidence="2">
    <location>
        <begin position="114"/>
        <end position="135"/>
    </location>
</feature>
<evidence type="ECO:0000313" key="3">
    <source>
        <dbReference type="EMBL" id="CAK5262839.1"/>
    </source>
</evidence>
<keyword evidence="5" id="KW-1185">Reference proteome</keyword>
<comment type="caution">
    <text evidence="4">The sequence shown here is derived from an EMBL/GenBank/DDBJ whole genome shotgun (WGS) entry which is preliminary data.</text>
</comment>
<proteinExistence type="predicted"/>
<feature type="transmembrane region" description="Helical" evidence="2">
    <location>
        <begin position="81"/>
        <end position="102"/>
    </location>
</feature>
<evidence type="ECO:0000256" key="1">
    <source>
        <dbReference type="SAM" id="MobiDB-lite"/>
    </source>
</evidence>
<feature type="transmembrane region" description="Helical" evidence="2">
    <location>
        <begin position="200"/>
        <end position="220"/>
    </location>
</feature>
<evidence type="ECO:0000256" key="2">
    <source>
        <dbReference type="SAM" id="Phobius"/>
    </source>
</evidence>
<organism evidence="4 5">
    <name type="scientific">Mycena citricolor</name>
    <dbReference type="NCBI Taxonomy" id="2018698"/>
    <lineage>
        <taxon>Eukaryota</taxon>
        <taxon>Fungi</taxon>
        <taxon>Dikarya</taxon>
        <taxon>Basidiomycota</taxon>
        <taxon>Agaricomycotina</taxon>
        <taxon>Agaricomycetes</taxon>
        <taxon>Agaricomycetidae</taxon>
        <taxon>Agaricales</taxon>
        <taxon>Marasmiineae</taxon>
        <taxon>Mycenaceae</taxon>
        <taxon>Mycena</taxon>
    </lineage>
</organism>
<dbReference type="Proteomes" id="UP001295794">
    <property type="component" value="Unassembled WGS sequence"/>
</dbReference>
<feature type="transmembrane region" description="Helical" evidence="2">
    <location>
        <begin position="226"/>
        <end position="248"/>
    </location>
</feature>
<keyword evidence="2" id="KW-1133">Transmembrane helix</keyword>
<reference evidence="4" key="1">
    <citation type="submission" date="2023-11" db="EMBL/GenBank/DDBJ databases">
        <authorList>
            <person name="De Vega J J."/>
            <person name="De Vega J J."/>
        </authorList>
    </citation>
    <scope>NUCLEOTIDE SEQUENCE</scope>
</reference>
<gene>
    <name evidence="3" type="ORF">MYCIT1_LOCUS1878</name>
    <name evidence="4" type="ORF">MYCIT1_LOCUS23082</name>
</gene>
<evidence type="ECO:0000313" key="4">
    <source>
        <dbReference type="EMBL" id="CAK5275379.1"/>
    </source>
</evidence>
<feature type="transmembrane region" description="Helical" evidence="2">
    <location>
        <begin position="167"/>
        <end position="188"/>
    </location>
</feature>
<sequence>MSNSIDKATLFRIVSFTLAGADVLQTMPATYRLYRKQWDNKSLSPVCFFYAMSRYMSIISLISNGIGALSTNFTLESCRRFYMLPNITALLAGIAVQALLFIRTYAISGRSKYVMFGLSALLMVCIPLEVFGIVYHRDMQLKGGACKGKVFHKGDPDWNVVFYSTQMGYDLIVCAVGTYFLWSSALVNGQFNASRFVRRVLRNGLLYTITVFLVNLWVVLEFSRVFVTGAASTLPLTVVMIAAQHLILSIQSPRGTDDSVTDRLRSGPNSRTISGGRHRETTQGVEMYKVTETHLHHDPPPHHTHQQKITFDAERQSVDIDKSGHFPH</sequence>
<evidence type="ECO:0000313" key="5">
    <source>
        <dbReference type="Proteomes" id="UP001295794"/>
    </source>
</evidence>
<feature type="transmembrane region" description="Helical" evidence="2">
    <location>
        <begin position="55"/>
        <end position="75"/>
    </location>
</feature>
<protein>
    <submittedName>
        <fullName evidence="4">Uncharacterized protein</fullName>
    </submittedName>
</protein>
<keyword evidence="2" id="KW-0472">Membrane</keyword>
<keyword evidence="2" id="KW-0812">Transmembrane</keyword>
<feature type="region of interest" description="Disordered" evidence="1">
    <location>
        <begin position="253"/>
        <end position="283"/>
    </location>
</feature>
<accession>A0AAD2K3I2</accession>
<feature type="compositionally biased region" description="Basic and acidic residues" evidence="1">
    <location>
        <begin position="255"/>
        <end position="265"/>
    </location>
</feature>